<dbReference type="PANTHER" id="PTHR33303:SF2">
    <property type="entry name" value="COA-BINDING DOMAIN-CONTAINING PROTEIN"/>
    <property type="match status" value="1"/>
</dbReference>
<reference evidence="3 4" key="1">
    <citation type="submission" date="2019-02" db="EMBL/GenBank/DDBJ databases">
        <title>Deep-cultivation of Planctomycetes and their phenomic and genomic characterization uncovers novel biology.</title>
        <authorList>
            <person name="Wiegand S."/>
            <person name="Jogler M."/>
            <person name="Boedeker C."/>
            <person name="Pinto D."/>
            <person name="Vollmers J."/>
            <person name="Rivas-Marin E."/>
            <person name="Kohn T."/>
            <person name="Peeters S.H."/>
            <person name="Heuer A."/>
            <person name="Rast P."/>
            <person name="Oberbeckmann S."/>
            <person name="Bunk B."/>
            <person name="Jeske O."/>
            <person name="Meyerdierks A."/>
            <person name="Storesund J.E."/>
            <person name="Kallscheuer N."/>
            <person name="Luecker S."/>
            <person name="Lage O.M."/>
            <person name="Pohl T."/>
            <person name="Merkel B.J."/>
            <person name="Hornburger P."/>
            <person name="Mueller R.-W."/>
            <person name="Bruemmer F."/>
            <person name="Labrenz M."/>
            <person name="Spormann A.M."/>
            <person name="Op Den Camp H."/>
            <person name="Overmann J."/>
            <person name="Amann R."/>
            <person name="Jetten M.S.M."/>
            <person name="Mascher T."/>
            <person name="Medema M.H."/>
            <person name="Devos D.P."/>
            <person name="Kaster A.-K."/>
            <person name="Ovreas L."/>
            <person name="Rohde M."/>
            <person name="Galperin M.Y."/>
            <person name="Jogler C."/>
        </authorList>
    </citation>
    <scope>NUCLEOTIDE SEQUENCE [LARGE SCALE GENOMIC DNA]</scope>
    <source>
        <strain evidence="3 4">Poly59</strain>
    </source>
</reference>
<accession>A0A5C6EHU4</accession>
<keyword evidence="4" id="KW-1185">Reference proteome</keyword>
<dbReference type="InterPro" id="IPR003781">
    <property type="entry name" value="CoA-bd"/>
</dbReference>
<sequence>MNYPEIADLPIVRESLSFITPPEVTLQVITDAIAAGLKRIWMQPGAEDEQASQSARVAGINVIDDGHCMHGAIGPPPVNGDRDHATRRIM</sequence>
<protein>
    <recommendedName>
        <fullName evidence="2">CoA-binding domain-containing protein</fullName>
    </recommendedName>
</protein>
<evidence type="ECO:0000256" key="1">
    <source>
        <dbReference type="SAM" id="MobiDB-lite"/>
    </source>
</evidence>
<proteinExistence type="predicted"/>
<feature type="compositionally biased region" description="Basic and acidic residues" evidence="1">
    <location>
        <begin position="80"/>
        <end position="90"/>
    </location>
</feature>
<dbReference type="Gene3D" id="3.40.50.720">
    <property type="entry name" value="NAD(P)-binding Rossmann-like Domain"/>
    <property type="match status" value="1"/>
</dbReference>
<gene>
    <name evidence="3" type="ORF">Poly59_57620</name>
</gene>
<comment type="caution">
    <text evidence="3">The sequence shown here is derived from an EMBL/GenBank/DDBJ whole genome shotgun (WGS) entry which is preliminary data.</text>
</comment>
<feature type="region of interest" description="Disordered" evidence="1">
    <location>
        <begin position="70"/>
        <end position="90"/>
    </location>
</feature>
<evidence type="ECO:0000313" key="3">
    <source>
        <dbReference type="EMBL" id="TWU46789.1"/>
    </source>
</evidence>
<dbReference type="EMBL" id="SJPX01000006">
    <property type="protein sequence ID" value="TWU46789.1"/>
    <property type="molecule type" value="Genomic_DNA"/>
</dbReference>
<name>A0A5C6EHU4_9BACT</name>
<dbReference type="InterPro" id="IPR036291">
    <property type="entry name" value="NAD(P)-bd_dom_sf"/>
</dbReference>
<dbReference type="PANTHER" id="PTHR33303">
    <property type="entry name" value="CYTOPLASMIC PROTEIN-RELATED"/>
    <property type="match status" value="1"/>
</dbReference>
<dbReference type="Pfam" id="PF13380">
    <property type="entry name" value="CoA_binding_2"/>
    <property type="match status" value="1"/>
</dbReference>
<dbReference type="SUPFAM" id="SSF51735">
    <property type="entry name" value="NAD(P)-binding Rossmann-fold domains"/>
    <property type="match status" value="1"/>
</dbReference>
<organism evidence="3 4">
    <name type="scientific">Rubripirellula reticaptiva</name>
    <dbReference type="NCBI Taxonomy" id="2528013"/>
    <lineage>
        <taxon>Bacteria</taxon>
        <taxon>Pseudomonadati</taxon>
        <taxon>Planctomycetota</taxon>
        <taxon>Planctomycetia</taxon>
        <taxon>Pirellulales</taxon>
        <taxon>Pirellulaceae</taxon>
        <taxon>Rubripirellula</taxon>
    </lineage>
</organism>
<feature type="domain" description="CoA-binding" evidence="2">
    <location>
        <begin position="2"/>
        <end position="66"/>
    </location>
</feature>
<dbReference type="Proteomes" id="UP000317977">
    <property type="component" value="Unassembled WGS sequence"/>
</dbReference>
<evidence type="ECO:0000259" key="2">
    <source>
        <dbReference type="Pfam" id="PF13380"/>
    </source>
</evidence>
<dbReference type="AlphaFoldDB" id="A0A5C6EHU4"/>
<evidence type="ECO:0000313" key="4">
    <source>
        <dbReference type="Proteomes" id="UP000317977"/>
    </source>
</evidence>